<sequence>MANTGKIKKSPSMRKAKIDASEKLARRSVAVMVVEWGSLADCSWVWV</sequence>
<gene>
    <name evidence="1" type="ORF">GALL_501800</name>
</gene>
<evidence type="ECO:0000313" key="1">
    <source>
        <dbReference type="EMBL" id="OIQ68232.1"/>
    </source>
</evidence>
<comment type="caution">
    <text evidence="1">The sequence shown here is derived from an EMBL/GenBank/DDBJ whole genome shotgun (WGS) entry which is preliminary data.</text>
</comment>
<protein>
    <submittedName>
        <fullName evidence="1">Uncharacterized protein</fullName>
    </submittedName>
</protein>
<organism evidence="1">
    <name type="scientific">mine drainage metagenome</name>
    <dbReference type="NCBI Taxonomy" id="410659"/>
    <lineage>
        <taxon>unclassified sequences</taxon>
        <taxon>metagenomes</taxon>
        <taxon>ecological metagenomes</taxon>
    </lineage>
</organism>
<dbReference type="AlphaFoldDB" id="A0A1J5PBX6"/>
<name>A0A1J5PBX6_9ZZZZ</name>
<accession>A0A1J5PBX6</accession>
<dbReference type="EMBL" id="MLJW01005435">
    <property type="protein sequence ID" value="OIQ68232.1"/>
    <property type="molecule type" value="Genomic_DNA"/>
</dbReference>
<reference evidence="1" key="1">
    <citation type="submission" date="2016-10" db="EMBL/GenBank/DDBJ databases">
        <title>Sequence of Gallionella enrichment culture.</title>
        <authorList>
            <person name="Poehlein A."/>
            <person name="Muehling M."/>
            <person name="Daniel R."/>
        </authorList>
    </citation>
    <scope>NUCLEOTIDE SEQUENCE</scope>
</reference>
<proteinExistence type="predicted"/>